<comment type="caution">
    <text evidence="1">The sequence shown here is derived from an EMBL/GenBank/DDBJ whole genome shotgun (WGS) entry which is preliminary data.</text>
</comment>
<protein>
    <submittedName>
        <fullName evidence="1">Uncharacterized protein</fullName>
    </submittedName>
</protein>
<evidence type="ECO:0000313" key="1">
    <source>
        <dbReference type="EMBL" id="KAG0421830.1"/>
    </source>
</evidence>
<organism evidence="1 2">
    <name type="scientific">Ixodes persulcatus</name>
    <name type="common">Taiga tick</name>
    <dbReference type="NCBI Taxonomy" id="34615"/>
    <lineage>
        <taxon>Eukaryota</taxon>
        <taxon>Metazoa</taxon>
        <taxon>Ecdysozoa</taxon>
        <taxon>Arthropoda</taxon>
        <taxon>Chelicerata</taxon>
        <taxon>Arachnida</taxon>
        <taxon>Acari</taxon>
        <taxon>Parasitiformes</taxon>
        <taxon>Ixodida</taxon>
        <taxon>Ixodoidea</taxon>
        <taxon>Ixodidae</taxon>
        <taxon>Ixodinae</taxon>
        <taxon>Ixodes</taxon>
    </lineage>
</organism>
<gene>
    <name evidence="1" type="ORF">HPB47_002313</name>
</gene>
<sequence length="832" mass="92738">MMDRLGMATGAVTSKDPEEARLVLLEKPCRRRPADWLNIGLKIFGSWVRNQNLRVHSCLLHEHSEIASPLLALTVSQTWGRGVDSKLSKVVAQALGEKAHAKDCCQGRHRLTEAELQWGKELVKNVYIASETVKRLPKTAFYSDQEVCYDGLGCFSQLDDCSHSIALPSSPEEVKTKFALYDRQQRADPVYLDYLDNSTLDVDQFNGTKDLVFLVHGFGESGNGSWILQMKDAFLDMEDVNVVAVDWKEGCVQPMYITAAANTALVGRQISRLLQLLTERHPRTVVPARVHLVGFSLGAQVTGFAGRHFDRTTGTKIGRISALDAAGPLFESYNFHVSKEDAKFVDAIHTSAGNDLLMGSLGMEKPFGDANFYPNGGRSQPGCWFFDITCHHRRAVEYFMESIQSAKSCQFKAHKCPEGLDAFLKRNCSDSGDDFGEMGYHSPDAKGRGEQYLWTNDDLLSQATIFVLKSEVRAHFEPDIPLGESEDDKRTIEAIDYDTEVAKQMPKTIEKADEVCYPRVGCFSRQHSDRMTHPKALPQDPQDIGTDFLLYTRHNPVNPLSLTRPNFAGIREGQLDSPKDLTVLVHGFTQDRFASWVQDAKAALLQQTDSNVVVVDWPRGCQMPRYLQACGNSALVGRQISIMLQMLIDQFSVAVHPDRIHVIGFSLGAQVTGFCGRHFANSTGTRLSRITALDAAGPLFEDTEVHVARTDAHFVDVIHTSYGWNVLNGDLGMEKAVGHVDFYPNHEHRQPGCELFSLSCAHARAPVYFLESLRLRSRCKFVSRPCEDELDPECDVGAEGEMGYWSPLAPGRGRQYLTTNSQYPFCDEPPAA</sequence>
<name>A0AC60PLL6_IXOPE</name>
<dbReference type="EMBL" id="JABSTQ010010315">
    <property type="protein sequence ID" value="KAG0421830.1"/>
    <property type="molecule type" value="Genomic_DNA"/>
</dbReference>
<dbReference type="Proteomes" id="UP000805193">
    <property type="component" value="Unassembled WGS sequence"/>
</dbReference>
<keyword evidence="2" id="KW-1185">Reference proteome</keyword>
<reference evidence="1 2" key="1">
    <citation type="journal article" date="2020" name="Cell">
        <title>Large-Scale Comparative Analyses of Tick Genomes Elucidate Their Genetic Diversity and Vector Capacities.</title>
        <authorList>
            <consortium name="Tick Genome and Microbiome Consortium (TIGMIC)"/>
            <person name="Jia N."/>
            <person name="Wang J."/>
            <person name="Shi W."/>
            <person name="Du L."/>
            <person name="Sun Y."/>
            <person name="Zhan W."/>
            <person name="Jiang J.F."/>
            <person name="Wang Q."/>
            <person name="Zhang B."/>
            <person name="Ji P."/>
            <person name="Bell-Sakyi L."/>
            <person name="Cui X.M."/>
            <person name="Yuan T.T."/>
            <person name="Jiang B.G."/>
            <person name="Yang W.F."/>
            <person name="Lam T.T."/>
            <person name="Chang Q.C."/>
            <person name="Ding S.J."/>
            <person name="Wang X.J."/>
            <person name="Zhu J.G."/>
            <person name="Ruan X.D."/>
            <person name="Zhao L."/>
            <person name="Wei J.T."/>
            <person name="Ye R.Z."/>
            <person name="Que T.C."/>
            <person name="Du C.H."/>
            <person name="Zhou Y.H."/>
            <person name="Cheng J.X."/>
            <person name="Dai P.F."/>
            <person name="Guo W.B."/>
            <person name="Han X.H."/>
            <person name="Huang E.J."/>
            <person name="Li L.F."/>
            <person name="Wei W."/>
            <person name="Gao Y.C."/>
            <person name="Liu J.Z."/>
            <person name="Shao H.Z."/>
            <person name="Wang X."/>
            <person name="Wang C.C."/>
            <person name="Yang T.C."/>
            <person name="Huo Q.B."/>
            <person name="Li W."/>
            <person name="Chen H.Y."/>
            <person name="Chen S.E."/>
            <person name="Zhou L.G."/>
            <person name="Ni X.B."/>
            <person name="Tian J.H."/>
            <person name="Sheng Y."/>
            <person name="Liu T."/>
            <person name="Pan Y.S."/>
            <person name="Xia L.Y."/>
            <person name="Li J."/>
            <person name="Zhao F."/>
            <person name="Cao W.C."/>
        </authorList>
    </citation>
    <scope>NUCLEOTIDE SEQUENCE [LARGE SCALE GENOMIC DNA]</scope>
    <source>
        <strain evidence="1">Iper-2018</strain>
    </source>
</reference>
<proteinExistence type="predicted"/>
<accession>A0AC60PLL6</accession>
<evidence type="ECO:0000313" key="2">
    <source>
        <dbReference type="Proteomes" id="UP000805193"/>
    </source>
</evidence>